<organism evidence="1 2">
    <name type="scientific">Nocardia yunnanensis</name>
    <dbReference type="NCBI Taxonomy" id="2382165"/>
    <lineage>
        <taxon>Bacteria</taxon>
        <taxon>Bacillati</taxon>
        <taxon>Actinomycetota</taxon>
        <taxon>Actinomycetes</taxon>
        <taxon>Mycobacteriales</taxon>
        <taxon>Nocardiaceae</taxon>
        <taxon>Nocardia</taxon>
    </lineage>
</organism>
<keyword evidence="2" id="KW-1185">Reference proteome</keyword>
<protein>
    <submittedName>
        <fullName evidence="1">Uncharacterized protein</fullName>
    </submittedName>
</protein>
<name>A0A386ZBQ4_9NOCA</name>
<gene>
    <name evidence="1" type="ORF">D7D52_15350</name>
</gene>
<evidence type="ECO:0000313" key="2">
    <source>
        <dbReference type="Proteomes" id="UP000267164"/>
    </source>
</evidence>
<dbReference type="RefSeq" id="WP_120737096.1">
    <property type="nucleotide sequence ID" value="NZ_CP032568.1"/>
</dbReference>
<evidence type="ECO:0000313" key="1">
    <source>
        <dbReference type="EMBL" id="AYF75008.1"/>
    </source>
</evidence>
<dbReference type="KEGG" id="nyu:D7D52_15350"/>
<dbReference type="EMBL" id="CP032568">
    <property type="protein sequence ID" value="AYF75008.1"/>
    <property type="molecule type" value="Genomic_DNA"/>
</dbReference>
<dbReference type="AlphaFoldDB" id="A0A386ZBQ4"/>
<accession>A0A386ZBQ4</accession>
<sequence length="107" mass="11568">MAGVEINDTFVRRTLADGRVEEVAWTELAEVRIITAADGPFAGDVFFVLIGATGKGCVVPYSAADTAFLAKLQSLPGFDDAKVSAAMEGSADRHFRVWQRRHAPRSN</sequence>
<reference evidence="1 2" key="1">
    <citation type="submission" date="2018-09" db="EMBL/GenBank/DDBJ databases">
        <title>Nocardia yunnanensis sp. nov., an actinomycete isolated from a soil sample.</title>
        <authorList>
            <person name="Zhang J."/>
        </authorList>
    </citation>
    <scope>NUCLEOTIDE SEQUENCE [LARGE SCALE GENOMIC DNA]</scope>
    <source>
        <strain evidence="1 2">CFHS0054</strain>
    </source>
</reference>
<proteinExistence type="predicted"/>
<dbReference type="OrthoDB" id="1163947at2"/>
<dbReference type="Proteomes" id="UP000267164">
    <property type="component" value="Chromosome"/>
</dbReference>